<gene>
    <name evidence="1" type="ORF">MF646_14125</name>
</gene>
<dbReference type="Gene3D" id="3.40.50.880">
    <property type="match status" value="1"/>
</dbReference>
<dbReference type="InterPro" id="IPR044668">
    <property type="entry name" value="PuuD-like"/>
</dbReference>
<dbReference type="PROSITE" id="PS51273">
    <property type="entry name" value="GATASE_TYPE_1"/>
    <property type="match status" value="1"/>
</dbReference>
<accession>A0A9X2CU32</accession>
<dbReference type="Pfam" id="PF07722">
    <property type="entry name" value="Peptidase_C26"/>
    <property type="match status" value="1"/>
</dbReference>
<evidence type="ECO:0000313" key="2">
    <source>
        <dbReference type="Proteomes" id="UP001139150"/>
    </source>
</evidence>
<dbReference type="InterPro" id="IPR011697">
    <property type="entry name" value="Peptidase_C26"/>
</dbReference>
<proteinExistence type="predicted"/>
<protein>
    <submittedName>
        <fullName evidence="1">Gamma-glutamyl-gamma-aminobutyrate hydrolase family protein</fullName>
    </submittedName>
</protein>
<dbReference type="GO" id="GO:0006598">
    <property type="term" value="P:polyamine catabolic process"/>
    <property type="evidence" value="ECO:0007669"/>
    <property type="project" value="TreeGrafter"/>
</dbReference>
<keyword evidence="1" id="KW-0378">Hydrolase</keyword>
<comment type="caution">
    <text evidence="1">The sequence shown here is derived from an EMBL/GenBank/DDBJ whole genome shotgun (WGS) entry which is preliminary data.</text>
</comment>
<dbReference type="GO" id="GO:0005829">
    <property type="term" value="C:cytosol"/>
    <property type="evidence" value="ECO:0007669"/>
    <property type="project" value="TreeGrafter"/>
</dbReference>
<keyword evidence="2" id="KW-1185">Reference proteome</keyword>
<organism evidence="1 2">
    <name type="scientific">Halalkalibacter alkaliphilus</name>
    <dbReference type="NCBI Taxonomy" id="2917993"/>
    <lineage>
        <taxon>Bacteria</taxon>
        <taxon>Bacillati</taxon>
        <taxon>Bacillota</taxon>
        <taxon>Bacilli</taxon>
        <taxon>Bacillales</taxon>
        <taxon>Bacillaceae</taxon>
        <taxon>Halalkalibacter</taxon>
    </lineage>
</organism>
<reference evidence="1" key="1">
    <citation type="submission" date="2022-02" db="EMBL/GenBank/DDBJ databases">
        <title>Halalkalibacter sp. nov. isolated from Lonar Lake, India.</title>
        <authorList>
            <person name="Joshi A."/>
            <person name="Thite S."/>
            <person name="Lodha T."/>
        </authorList>
    </citation>
    <scope>NUCLEOTIDE SEQUENCE</scope>
    <source>
        <strain evidence="1">MEB205</strain>
    </source>
</reference>
<dbReference type="RefSeq" id="WP_250097152.1">
    <property type="nucleotide sequence ID" value="NZ_JAKRYL010000014.1"/>
</dbReference>
<sequence>MKPLIGISTSEDNKKSMLSHQYVKAVTNAGGVPVVLPNIVEHNELEPLVELLDGLLLSGGGDIDPTLFGEEPHPKLGLIRPDRDKFEMYMIKEFLIRDKPILAICRGCQILNIAVGGDMFQDIYSQINKDLLQHTQLAPMTHGSHYVHVKDGSLLHQITDVLKFKVNSYHHQANRKVAANFQVSATASDGVIEAIESKVHSFVLGLQWHPEGMLPNGDNYAHVIFESFLNVCKN</sequence>
<dbReference type="CDD" id="cd01745">
    <property type="entry name" value="GATase1_2"/>
    <property type="match status" value="1"/>
</dbReference>
<dbReference type="PANTHER" id="PTHR43235:SF1">
    <property type="entry name" value="GLUTAMINE AMIDOTRANSFERASE PB2B2.05-RELATED"/>
    <property type="match status" value="1"/>
</dbReference>
<dbReference type="FunFam" id="3.40.50.880:FF:000030">
    <property type="entry name" value="Gamma-glutamyl-gamma-aminobutyrate hydrolase PuuD"/>
    <property type="match status" value="1"/>
</dbReference>
<dbReference type="EMBL" id="JAKRYL010000014">
    <property type="protein sequence ID" value="MCL7748263.1"/>
    <property type="molecule type" value="Genomic_DNA"/>
</dbReference>
<dbReference type="GO" id="GO:0033969">
    <property type="term" value="F:gamma-glutamyl-gamma-aminobutyrate hydrolase activity"/>
    <property type="evidence" value="ECO:0007669"/>
    <property type="project" value="TreeGrafter"/>
</dbReference>
<name>A0A9X2CU32_9BACI</name>
<dbReference type="Proteomes" id="UP001139150">
    <property type="component" value="Unassembled WGS sequence"/>
</dbReference>
<evidence type="ECO:0000313" key="1">
    <source>
        <dbReference type="EMBL" id="MCL7748263.1"/>
    </source>
</evidence>
<dbReference type="PANTHER" id="PTHR43235">
    <property type="entry name" value="GLUTAMINE AMIDOTRANSFERASE PB2B2.05-RELATED"/>
    <property type="match status" value="1"/>
</dbReference>
<dbReference type="AlphaFoldDB" id="A0A9X2CU32"/>
<dbReference type="InterPro" id="IPR029062">
    <property type="entry name" value="Class_I_gatase-like"/>
</dbReference>
<dbReference type="SUPFAM" id="SSF52317">
    <property type="entry name" value="Class I glutamine amidotransferase-like"/>
    <property type="match status" value="1"/>
</dbReference>